<dbReference type="RefSeq" id="WP_115403263.1">
    <property type="nucleotide sequence ID" value="NZ_QPKV01000004.1"/>
</dbReference>
<keyword evidence="5" id="KW-0472">Membrane</keyword>
<evidence type="ECO:0000256" key="4">
    <source>
        <dbReference type="ARBA" id="ARBA00023065"/>
    </source>
</evidence>
<evidence type="ECO:0000313" key="6">
    <source>
        <dbReference type="EMBL" id="RDC56544.1"/>
    </source>
</evidence>
<keyword evidence="2" id="KW-0813">Transport</keyword>
<feature type="transmembrane region" description="Helical" evidence="5">
    <location>
        <begin position="151"/>
        <end position="172"/>
    </location>
</feature>
<feature type="transmembrane region" description="Helical" evidence="5">
    <location>
        <begin position="31"/>
        <end position="49"/>
    </location>
</feature>
<keyword evidence="4" id="KW-0406">Ion transport</keyword>
<dbReference type="InterPro" id="IPR038770">
    <property type="entry name" value="Na+/solute_symporter_sf"/>
</dbReference>
<feature type="transmembrane region" description="Helical" evidence="5">
    <location>
        <begin position="274"/>
        <end position="295"/>
    </location>
</feature>
<dbReference type="GO" id="GO:0005886">
    <property type="term" value="C:plasma membrane"/>
    <property type="evidence" value="ECO:0007669"/>
    <property type="project" value="UniProtKB-SubCell"/>
</dbReference>
<name>A0A369PVM4_9SPHI</name>
<feature type="transmembrane region" description="Helical" evidence="5">
    <location>
        <begin position="178"/>
        <end position="205"/>
    </location>
</feature>
<protein>
    <submittedName>
        <fullName evidence="6">Sodium:proton antiporter</fullName>
    </submittedName>
</protein>
<feature type="transmembrane region" description="Helical" evidence="5">
    <location>
        <begin position="126"/>
        <end position="144"/>
    </location>
</feature>
<sequence length="395" mass="43794">MTTYTILIILSGLVIFSYLFDLVASKTKIPSVLLLLLLGIGLKFLVSYLNIQTFNFLSILPALGTVGLILIVFEGSLELKYDQNKNKIIKSAFLSALTILLGTITLITIIIYQISHHNLYTCITNAIPFSVISSAIAIPSAAALTKKDKEFVIYESSFSDILGIIIFNFAITNHSINLSAVIGLGLSTFLIILLSAIACIVLLYIMGRLVHHIKFFLIISILILVYAIGQSYHLSSLVLILSTGLFLNNADTIQNVWFRGIFLYKNLSADLSQLYQLSAESAFILRTFFFVIFGFTMNVNELNNIPILANGLFILISIYVVRIIFLKVFKKEKIAPILYIAPRGLISILLYFNLPESLKIPEVGTSFLFLVVLGSSLVMTLGIALSKRKTEEVIV</sequence>
<dbReference type="Gene3D" id="1.20.1530.20">
    <property type="match status" value="1"/>
</dbReference>
<gene>
    <name evidence="6" type="ORF">DU508_13250</name>
</gene>
<feature type="transmembrane region" description="Helical" evidence="5">
    <location>
        <begin position="234"/>
        <end position="253"/>
    </location>
</feature>
<feature type="transmembrane region" description="Helical" evidence="5">
    <location>
        <begin position="6"/>
        <end position="24"/>
    </location>
</feature>
<dbReference type="EMBL" id="QPKV01000004">
    <property type="protein sequence ID" value="RDC56544.1"/>
    <property type="molecule type" value="Genomic_DNA"/>
</dbReference>
<evidence type="ECO:0000256" key="5">
    <source>
        <dbReference type="SAM" id="Phobius"/>
    </source>
</evidence>
<evidence type="ECO:0000256" key="1">
    <source>
        <dbReference type="ARBA" id="ARBA00004651"/>
    </source>
</evidence>
<dbReference type="Proteomes" id="UP000253961">
    <property type="component" value="Unassembled WGS sequence"/>
</dbReference>
<feature type="transmembrane region" description="Helical" evidence="5">
    <location>
        <begin position="55"/>
        <end position="73"/>
    </location>
</feature>
<dbReference type="GO" id="GO:0015297">
    <property type="term" value="F:antiporter activity"/>
    <property type="evidence" value="ECO:0007669"/>
    <property type="project" value="UniProtKB-KW"/>
</dbReference>
<keyword evidence="7" id="KW-1185">Reference proteome</keyword>
<dbReference type="AlphaFoldDB" id="A0A369PVM4"/>
<dbReference type="PANTHER" id="PTHR32507:SF0">
    <property type="entry name" value="NA(+)_H(+) ANTIPORTER 2-RELATED"/>
    <property type="match status" value="1"/>
</dbReference>
<accession>A0A369PVM4</accession>
<comment type="caution">
    <text evidence="6">The sequence shown here is derived from an EMBL/GenBank/DDBJ whole genome shotgun (WGS) entry which is preliminary data.</text>
</comment>
<dbReference type="PANTHER" id="PTHR32507">
    <property type="entry name" value="NA(+)/H(+) ANTIPORTER 1"/>
    <property type="match status" value="1"/>
</dbReference>
<reference evidence="6 7" key="1">
    <citation type="submission" date="2018-07" db="EMBL/GenBank/DDBJ databases">
        <title>Pedobacter sp. nov., isolated from soil.</title>
        <authorList>
            <person name="Zhou L.Y."/>
            <person name="Du Z.J."/>
        </authorList>
    </citation>
    <scope>NUCLEOTIDE SEQUENCE [LARGE SCALE GENOMIC DNA]</scope>
    <source>
        <strain evidence="6 7">JDX94</strain>
    </source>
</reference>
<keyword evidence="5" id="KW-0812">Transmembrane</keyword>
<evidence type="ECO:0000313" key="7">
    <source>
        <dbReference type="Proteomes" id="UP000253961"/>
    </source>
</evidence>
<feature type="transmembrane region" description="Helical" evidence="5">
    <location>
        <begin position="366"/>
        <end position="385"/>
    </location>
</feature>
<evidence type="ECO:0000256" key="3">
    <source>
        <dbReference type="ARBA" id="ARBA00022449"/>
    </source>
</evidence>
<feature type="transmembrane region" description="Helical" evidence="5">
    <location>
        <begin position="93"/>
        <end position="114"/>
    </location>
</feature>
<dbReference type="GO" id="GO:0006811">
    <property type="term" value="P:monoatomic ion transport"/>
    <property type="evidence" value="ECO:0007669"/>
    <property type="project" value="UniProtKB-KW"/>
</dbReference>
<dbReference type="OrthoDB" id="643057at2"/>
<feature type="transmembrane region" description="Helical" evidence="5">
    <location>
        <begin position="337"/>
        <end position="354"/>
    </location>
</feature>
<evidence type="ECO:0000256" key="2">
    <source>
        <dbReference type="ARBA" id="ARBA00022448"/>
    </source>
</evidence>
<comment type="subcellular location">
    <subcellularLocation>
        <location evidence="1">Cell membrane</location>
        <topology evidence="1">Multi-pass membrane protein</topology>
    </subcellularLocation>
</comment>
<feature type="transmembrane region" description="Helical" evidence="5">
    <location>
        <begin position="212"/>
        <end position="228"/>
    </location>
</feature>
<keyword evidence="3" id="KW-0050">Antiport</keyword>
<organism evidence="6 7">
    <name type="scientific">Pedobacter chinensis</name>
    <dbReference type="NCBI Taxonomy" id="2282421"/>
    <lineage>
        <taxon>Bacteria</taxon>
        <taxon>Pseudomonadati</taxon>
        <taxon>Bacteroidota</taxon>
        <taxon>Sphingobacteriia</taxon>
        <taxon>Sphingobacteriales</taxon>
        <taxon>Sphingobacteriaceae</taxon>
        <taxon>Pedobacter</taxon>
    </lineage>
</organism>
<feature type="transmembrane region" description="Helical" evidence="5">
    <location>
        <begin position="307"/>
        <end position="325"/>
    </location>
</feature>
<proteinExistence type="predicted"/>
<keyword evidence="5" id="KW-1133">Transmembrane helix</keyword>